<dbReference type="GO" id="GO:0006696">
    <property type="term" value="P:ergosterol biosynthetic process"/>
    <property type="evidence" value="ECO:0007669"/>
    <property type="project" value="UniProtKB-ARBA"/>
</dbReference>
<organism evidence="28 29">
    <name type="scientific">Suhomyces tanzawaensis NRRL Y-17324</name>
    <dbReference type="NCBI Taxonomy" id="984487"/>
    <lineage>
        <taxon>Eukaryota</taxon>
        <taxon>Fungi</taxon>
        <taxon>Dikarya</taxon>
        <taxon>Ascomycota</taxon>
        <taxon>Saccharomycotina</taxon>
        <taxon>Pichiomycetes</taxon>
        <taxon>Debaryomycetaceae</taxon>
        <taxon>Suhomyces</taxon>
    </lineage>
</organism>
<protein>
    <recommendedName>
        <fullName evidence="12">Lanosterol 14-alpha demethylase</fullName>
        <ecNumber evidence="11">1.14.14.154</ecNumber>
    </recommendedName>
    <alternativeName>
        <fullName evidence="14">Cytochrome P450 51</fullName>
    </alternativeName>
    <alternativeName>
        <fullName evidence="16">Cytochrome P450-14DM</fullName>
    </alternativeName>
    <alternativeName>
        <fullName evidence="13">Cytochrome P450-LIA1</fullName>
    </alternativeName>
    <alternativeName>
        <fullName evidence="15">Sterol 14-alpha demethylase</fullName>
    </alternativeName>
</protein>
<dbReference type="PANTHER" id="PTHR24304">
    <property type="entry name" value="CYTOCHROME P450 FAMILY 7"/>
    <property type="match status" value="1"/>
</dbReference>
<dbReference type="Gene3D" id="1.10.630.10">
    <property type="entry name" value="Cytochrome P450"/>
    <property type="match status" value="1"/>
</dbReference>
<evidence type="ECO:0000256" key="7">
    <source>
        <dbReference type="ARBA" id="ARBA00023004"/>
    </source>
</evidence>
<comment type="catalytic activity">
    <reaction evidence="23">
        <text>lanosterol + reduced [NADPH--hemoprotein reductase] + O2 = 32-hydroxylanosterol + oxidized [NADPH--hemoprotein reductase] + H2O + H(+)</text>
        <dbReference type="Rhea" id="RHEA:75103"/>
        <dbReference type="Rhea" id="RHEA-COMP:11964"/>
        <dbReference type="Rhea" id="RHEA-COMP:11965"/>
        <dbReference type="ChEBI" id="CHEBI:15377"/>
        <dbReference type="ChEBI" id="CHEBI:15378"/>
        <dbReference type="ChEBI" id="CHEBI:15379"/>
        <dbReference type="ChEBI" id="CHEBI:16521"/>
        <dbReference type="ChEBI" id="CHEBI:57618"/>
        <dbReference type="ChEBI" id="CHEBI:58210"/>
        <dbReference type="ChEBI" id="CHEBI:166806"/>
    </reaction>
    <physiologicalReaction direction="left-to-right" evidence="23">
        <dbReference type="Rhea" id="RHEA:75104"/>
    </physiologicalReaction>
</comment>
<evidence type="ECO:0000256" key="27">
    <source>
        <dbReference type="SAM" id="Phobius"/>
    </source>
</evidence>
<evidence type="ECO:0000256" key="18">
    <source>
        <dbReference type="ARBA" id="ARBA00047587"/>
    </source>
</evidence>
<evidence type="ECO:0000256" key="5">
    <source>
        <dbReference type="ARBA" id="ARBA00022723"/>
    </source>
</evidence>
<keyword evidence="4 25" id="KW-0349">Heme</keyword>
<keyword evidence="9 27" id="KW-0472">Membrane</keyword>
<dbReference type="Pfam" id="PF00067">
    <property type="entry name" value="p450"/>
    <property type="match status" value="1"/>
</dbReference>
<dbReference type="GO" id="GO:0008398">
    <property type="term" value="F:sterol 14-demethylase activity"/>
    <property type="evidence" value="ECO:0007669"/>
    <property type="project" value="UniProtKB-EC"/>
</dbReference>
<name>A0A1E4SQ64_9ASCO</name>
<reference evidence="29" key="1">
    <citation type="submission" date="2016-05" db="EMBL/GenBank/DDBJ databases">
        <title>Comparative genomics of biotechnologically important yeasts.</title>
        <authorList>
            <consortium name="DOE Joint Genome Institute"/>
            <person name="Riley R."/>
            <person name="Haridas S."/>
            <person name="Wolfe K.H."/>
            <person name="Lopes M.R."/>
            <person name="Hittinger C.T."/>
            <person name="Goker M."/>
            <person name="Salamov A."/>
            <person name="Wisecaver J."/>
            <person name="Long T.M."/>
            <person name="Aerts A.L."/>
            <person name="Barry K."/>
            <person name="Choi C."/>
            <person name="Clum A."/>
            <person name="Coughlan A.Y."/>
            <person name="Deshpande S."/>
            <person name="Douglass A.P."/>
            <person name="Hanson S.J."/>
            <person name="Klenk H.-P."/>
            <person name="Labutti K."/>
            <person name="Lapidus A."/>
            <person name="Lindquist E."/>
            <person name="Lipzen A."/>
            <person name="Meier-Kolthoff J.P."/>
            <person name="Ohm R.A."/>
            <person name="Otillar R.P."/>
            <person name="Pangilinan J."/>
            <person name="Peng Y."/>
            <person name="Rokas A."/>
            <person name="Rosa C.A."/>
            <person name="Scheuner C."/>
            <person name="Sibirny A.A."/>
            <person name="Slot J.C."/>
            <person name="Stielow J.B."/>
            <person name="Sun H."/>
            <person name="Kurtzman C.P."/>
            <person name="Blackwell M."/>
            <person name="Grigoriev I.V."/>
            <person name="Jeffries T.W."/>
        </authorList>
    </citation>
    <scope>NUCLEOTIDE SEQUENCE [LARGE SCALE GENOMIC DNA]</scope>
    <source>
        <strain evidence="29">NRRL Y-17324</strain>
    </source>
</reference>
<dbReference type="InterPro" id="IPR036396">
    <property type="entry name" value="Cyt_P450_sf"/>
</dbReference>
<evidence type="ECO:0000256" key="8">
    <source>
        <dbReference type="ARBA" id="ARBA00023033"/>
    </source>
</evidence>
<evidence type="ECO:0000256" key="19">
    <source>
        <dbReference type="ARBA" id="ARBA00047670"/>
    </source>
</evidence>
<dbReference type="CDD" id="cd11042">
    <property type="entry name" value="CYP51-like"/>
    <property type="match status" value="1"/>
</dbReference>
<dbReference type="InterPro" id="IPR002403">
    <property type="entry name" value="Cyt_P450_E_grp-IV"/>
</dbReference>
<evidence type="ECO:0000256" key="14">
    <source>
        <dbReference type="ARBA" id="ARBA00042983"/>
    </source>
</evidence>
<dbReference type="FunFam" id="1.10.630.10:FF:000033">
    <property type="entry name" value="14-alpha sterol demethylase"/>
    <property type="match status" value="1"/>
</dbReference>
<evidence type="ECO:0000256" key="21">
    <source>
        <dbReference type="ARBA" id="ARBA00048479"/>
    </source>
</evidence>
<dbReference type="GO" id="GO:0020037">
    <property type="term" value="F:heme binding"/>
    <property type="evidence" value="ECO:0007669"/>
    <property type="project" value="InterPro"/>
</dbReference>
<dbReference type="RefSeq" id="XP_020066776.1">
    <property type="nucleotide sequence ID" value="XM_020211356.1"/>
</dbReference>
<comment type="catalytic activity">
    <reaction evidence="18">
        <text>a 14alpha-hydroxymethyl steroid + reduced [NADPH--hemoprotein reductase] + O2 = a 14alpha-formyl steroid + oxidized [NADPH--hemoprotein reductase] + 2 H2O + H(+)</text>
        <dbReference type="Rhea" id="RHEA:68064"/>
        <dbReference type="Rhea" id="RHEA-COMP:11964"/>
        <dbReference type="Rhea" id="RHEA-COMP:11965"/>
        <dbReference type="ChEBI" id="CHEBI:15377"/>
        <dbReference type="ChEBI" id="CHEBI:15378"/>
        <dbReference type="ChEBI" id="CHEBI:15379"/>
        <dbReference type="ChEBI" id="CHEBI:57618"/>
        <dbReference type="ChEBI" id="CHEBI:58210"/>
        <dbReference type="ChEBI" id="CHEBI:176901"/>
        <dbReference type="ChEBI" id="CHEBI:176902"/>
    </reaction>
    <physiologicalReaction direction="left-to-right" evidence="18">
        <dbReference type="Rhea" id="RHEA:68065"/>
    </physiologicalReaction>
</comment>
<comment type="catalytic activity">
    <reaction evidence="21">
        <text>32-oxolanosterol + reduced [NADPH--hemoprotein reductase] + O2 = 4,4-dimethyl-5alpha-cholesta-8,14,24-trien-3beta-ol + formate + oxidized [NADPH--hemoprotein reductase] + H2O + 2 H(+)</text>
        <dbReference type="Rhea" id="RHEA:75111"/>
        <dbReference type="Rhea" id="RHEA-COMP:11964"/>
        <dbReference type="Rhea" id="RHEA-COMP:11965"/>
        <dbReference type="ChEBI" id="CHEBI:15377"/>
        <dbReference type="ChEBI" id="CHEBI:15378"/>
        <dbReference type="ChEBI" id="CHEBI:15379"/>
        <dbReference type="ChEBI" id="CHEBI:15740"/>
        <dbReference type="ChEBI" id="CHEBI:17813"/>
        <dbReference type="ChEBI" id="CHEBI:57618"/>
        <dbReference type="ChEBI" id="CHEBI:58210"/>
        <dbReference type="ChEBI" id="CHEBI:166681"/>
    </reaction>
    <physiologicalReaction direction="left-to-right" evidence="21">
        <dbReference type="Rhea" id="RHEA:75112"/>
    </physiologicalReaction>
</comment>
<feature type="binding site" description="axial binding residue" evidence="25">
    <location>
        <position position="466"/>
    </location>
    <ligand>
        <name>heme</name>
        <dbReference type="ChEBI" id="CHEBI:30413"/>
    </ligand>
    <ligandPart>
        <name>Fe</name>
        <dbReference type="ChEBI" id="CHEBI:18248"/>
    </ligandPart>
</feature>
<keyword evidence="27" id="KW-0812">Transmembrane</keyword>
<evidence type="ECO:0000256" key="12">
    <source>
        <dbReference type="ARBA" id="ARBA00041158"/>
    </source>
</evidence>
<evidence type="ECO:0000256" key="22">
    <source>
        <dbReference type="ARBA" id="ARBA00048866"/>
    </source>
</evidence>
<dbReference type="EMBL" id="KV453909">
    <property type="protein sequence ID" value="ODV81654.1"/>
    <property type="molecule type" value="Genomic_DNA"/>
</dbReference>
<evidence type="ECO:0000256" key="26">
    <source>
        <dbReference type="RuleBase" id="RU000461"/>
    </source>
</evidence>
<keyword evidence="5 25" id="KW-0479">Metal-binding</keyword>
<evidence type="ECO:0000313" key="28">
    <source>
        <dbReference type="EMBL" id="ODV81654.1"/>
    </source>
</evidence>
<gene>
    <name evidence="28" type="ORF">CANTADRAFT_87624</name>
</gene>
<dbReference type="STRING" id="984487.A0A1E4SQ64"/>
<dbReference type="InterPro" id="IPR017972">
    <property type="entry name" value="Cyt_P450_CS"/>
</dbReference>
<comment type="similarity">
    <text evidence="3 26">Belongs to the cytochrome P450 family.</text>
</comment>
<dbReference type="PRINTS" id="PR00465">
    <property type="entry name" value="EP450IV"/>
</dbReference>
<comment type="catalytic activity">
    <reaction evidence="24">
        <text>a 14alpha-formyl steroid + reduced [NADPH--hemoprotein reductase] + O2 = a Delta(14) steroid + formate + oxidized [NADPH--hemoprotein reductase] + H2O + 2 H(+)</text>
        <dbReference type="Rhea" id="RHEA:68068"/>
        <dbReference type="Rhea" id="RHEA-COMP:11964"/>
        <dbReference type="Rhea" id="RHEA-COMP:11965"/>
        <dbReference type="ChEBI" id="CHEBI:15377"/>
        <dbReference type="ChEBI" id="CHEBI:15378"/>
        <dbReference type="ChEBI" id="CHEBI:15379"/>
        <dbReference type="ChEBI" id="CHEBI:15740"/>
        <dbReference type="ChEBI" id="CHEBI:57618"/>
        <dbReference type="ChEBI" id="CHEBI:58210"/>
        <dbReference type="ChEBI" id="CHEBI:138031"/>
        <dbReference type="ChEBI" id="CHEBI:176902"/>
    </reaction>
    <physiologicalReaction direction="left-to-right" evidence="24">
        <dbReference type="Rhea" id="RHEA:68069"/>
    </physiologicalReaction>
</comment>
<evidence type="ECO:0000256" key="23">
    <source>
        <dbReference type="ARBA" id="ARBA00049163"/>
    </source>
</evidence>
<proteinExistence type="inferred from homology"/>
<evidence type="ECO:0000256" key="11">
    <source>
        <dbReference type="ARBA" id="ARBA00038974"/>
    </source>
</evidence>
<evidence type="ECO:0000313" key="29">
    <source>
        <dbReference type="Proteomes" id="UP000094285"/>
    </source>
</evidence>
<evidence type="ECO:0000256" key="24">
    <source>
        <dbReference type="ARBA" id="ARBA00049450"/>
    </source>
</evidence>
<keyword evidence="7 25" id="KW-0408">Iron</keyword>
<feature type="transmembrane region" description="Helical" evidence="27">
    <location>
        <begin position="12"/>
        <end position="37"/>
    </location>
</feature>
<comment type="catalytic activity">
    <reaction evidence="22">
        <text>a 14alpha-methyl steroid + reduced [NADPH--hemoprotein reductase] + O2 = a 14alpha-hydroxymethyl steroid + oxidized [NADPH--hemoprotein reductase] + H2O + H(+)</text>
        <dbReference type="Rhea" id="RHEA:68060"/>
        <dbReference type="Rhea" id="RHEA-COMP:11964"/>
        <dbReference type="Rhea" id="RHEA-COMP:11965"/>
        <dbReference type="ChEBI" id="CHEBI:15377"/>
        <dbReference type="ChEBI" id="CHEBI:15378"/>
        <dbReference type="ChEBI" id="CHEBI:15379"/>
        <dbReference type="ChEBI" id="CHEBI:57618"/>
        <dbReference type="ChEBI" id="CHEBI:58210"/>
        <dbReference type="ChEBI" id="CHEBI:138029"/>
        <dbReference type="ChEBI" id="CHEBI:176901"/>
    </reaction>
    <physiologicalReaction direction="left-to-right" evidence="22">
        <dbReference type="Rhea" id="RHEA:68061"/>
    </physiologicalReaction>
</comment>
<evidence type="ECO:0000256" key="4">
    <source>
        <dbReference type="ARBA" id="ARBA00022617"/>
    </source>
</evidence>
<sequence length="516" mass="59112">MALVDLAVSAYTYFAALSLSQQLSILFLGPFIYNVLWQLLYSLRKDRVPMAFHWVPWLGNAVAYGKDPYGFFNECRDKYGDVFSFVLVGKVMTVYLGPRGQEFVLNAKANDVSAEDAYQHLTTPVFGEGVIYDCPNHRLMEQKKFVKIALTSDAFRSYVPKFREEVLDYFTTSENYKMKENNSGVVDVLKAQPELTIFTSSRTLFGDEMRKKFDHSFAQLYADLDKGFAPINFALPHLPLPSHRKRDEAQRKISRTYMSLINHRRESGDIVQNRDLVDSLMLNSTYKDGVKMTDQQIANLMIGILMGGQHSSSSTSSWYLLHLAEHPEIQEELYKELTTLLNEKNGDIFDLTYDDMQKLTLHNHVIRETLRLHMPLHSIFRKVSKPLLVPNTKYVVPKGHHVLTSPGYAMIDDKIYPNADKFNPHRWDKPIVPENSQTESVDYGFGAISKGVSSPYLPFGGGRHRCIGEQFAFLQLGMILATHVYNIKWKFVEGQKMPDPHGPAKIQWEKRQTCVL</sequence>
<evidence type="ECO:0000256" key="9">
    <source>
        <dbReference type="ARBA" id="ARBA00023136"/>
    </source>
</evidence>
<dbReference type="InterPro" id="IPR001128">
    <property type="entry name" value="Cyt_P450"/>
</dbReference>
<dbReference type="PANTHER" id="PTHR24304:SF2">
    <property type="entry name" value="24-HYDROXYCHOLESTEROL 7-ALPHA-HYDROXYLASE"/>
    <property type="match status" value="1"/>
</dbReference>
<evidence type="ECO:0000256" key="16">
    <source>
        <dbReference type="ARBA" id="ARBA00043156"/>
    </source>
</evidence>
<dbReference type="GO" id="GO:0016020">
    <property type="term" value="C:membrane"/>
    <property type="evidence" value="ECO:0007669"/>
    <property type="project" value="UniProtKB-SubCell"/>
</dbReference>
<comment type="subcellular location">
    <subcellularLocation>
        <location evidence="2">Membrane</location>
    </subcellularLocation>
</comment>
<keyword evidence="6 26" id="KW-0560">Oxidoreductase</keyword>
<evidence type="ECO:0000256" key="13">
    <source>
        <dbReference type="ARBA" id="ARBA00042513"/>
    </source>
</evidence>
<dbReference type="SUPFAM" id="SSF48264">
    <property type="entry name" value="Cytochrome P450"/>
    <property type="match status" value="1"/>
</dbReference>
<keyword evidence="29" id="KW-1185">Reference proteome</keyword>
<comment type="cofactor">
    <cofactor evidence="1 25">
        <name>heme</name>
        <dbReference type="ChEBI" id="CHEBI:30413"/>
    </cofactor>
</comment>
<comment type="catalytic activity">
    <reaction evidence="20">
        <text>a 14alpha-methyl steroid + 3 reduced [NADPH--hemoprotein reductase] + 3 O2 = a Delta(14) steroid + formate + 3 oxidized [NADPH--hemoprotein reductase] + 4 H2O + 4 H(+)</text>
        <dbReference type="Rhea" id="RHEA:54028"/>
        <dbReference type="Rhea" id="RHEA-COMP:11964"/>
        <dbReference type="Rhea" id="RHEA-COMP:11965"/>
        <dbReference type="ChEBI" id="CHEBI:15377"/>
        <dbReference type="ChEBI" id="CHEBI:15378"/>
        <dbReference type="ChEBI" id="CHEBI:15379"/>
        <dbReference type="ChEBI" id="CHEBI:15740"/>
        <dbReference type="ChEBI" id="CHEBI:57618"/>
        <dbReference type="ChEBI" id="CHEBI:58210"/>
        <dbReference type="ChEBI" id="CHEBI:138029"/>
        <dbReference type="ChEBI" id="CHEBI:138031"/>
        <dbReference type="EC" id="1.14.14.154"/>
    </reaction>
    <physiologicalReaction direction="left-to-right" evidence="20">
        <dbReference type="Rhea" id="RHEA:54029"/>
    </physiologicalReaction>
</comment>
<evidence type="ECO:0000256" key="2">
    <source>
        <dbReference type="ARBA" id="ARBA00004370"/>
    </source>
</evidence>
<dbReference type="AlphaFoldDB" id="A0A1E4SQ64"/>
<dbReference type="PROSITE" id="PS00086">
    <property type="entry name" value="CYTOCHROME_P450"/>
    <property type="match status" value="1"/>
</dbReference>
<evidence type="ECO:0000256" key="1">
    <source>
        <dbReference type="ARBA" id="ARBA00001971"/>
    </source>
</evidence>
<keyword evidence="8 26" id="KW-0503">Monooxygenase</keyword>
<comment type="catalytic activity">
    <reaction evidence="19">
        <text>lanosterol + 3 reduced [NADPH--hemoprotein reductase] + 3 O2 = 4,4-dimethyl-5alpha-cholesta-8,14,24-trien-3beta-ol + formate + 3 oxidized [NADPH--hemoprotein reductase] + 4 H2O + 4 H(+)</text>
        <dbReference type="Rhea" id="RHEA:25286"/>
        <dbReference type="Rhea" id="RHEA-COMP:11964"/>
        <dbReference type="Rhea" id="RHEA-COMP:11965"/>
        <dbReference type="ChEBI" id="CHEBI:15377"/>
        <dbReference type="ChEBI" id="CHEBI:15378"/>
        <dbReference type="ChEBI" id="CHEBI:15379"/>
        <dbReference type="ChEBI" id="CHEBI:15740"/>
        <dbReference type="ChEBI" id="CHEBI:16521"/>
        <dbReference type="ChEBI" id="CHEBI:17813"/>
        <dbReference type="ChEBI" id="CHEBI:57618"/>
        <dbReference type="ChEBI" id="CHEBI:58210"/>
        <dbReference type="EC" id="1.14.14.154"/>
    </reaction>
    <physiologicalReaction direction="left-to-right" evidence="19">
        <dbReference type="Rhea" id="RHEA:25287"/>
    </physiologicalReaction>
</comment>
<comment type="pathway">
    <text evidence="10">Steroid biosynthesis; zymosterol biosynthesis; zymosterol from lanosterol: step 1/6.</text>
</comment>
<dbReference type="InterPro" id="IPR050529">
    <property type="entry name" value="CYP450_sterol_14alpha_dmase"/>
</dbReference>
<evidence type="ECO:0000256" key="10">
    <source>
        <dbReference type="ARBA" id="ARBA00037887"/>
    </source>
</evidence>
<keyword evidence="27" id="KW-1133">Transmembrane helix</keyword>
<evidence type="ECO:0000256" key="25">
    <source>
        <dbReference type="PIRSR" id="PIRSR602403-1"/>
    </source>
</evidence>
<evidence type="ECO:0000256" key="17">
    <source>
        <dbReference type="ARBA" id="ARBA00047379"/>
    </source>
</evidence>
<dbReference type="Proteomes" id="UP000094285">
    <property type="component" value="Unassembled WGS sequence"/>
</dbReference>
<dbReference type="GO" id="GO:0005506">
    <property type="term" value="F:iron ion binding"/>
    <property type="evidence" value="ECO:0007669"/>
    <property type="project" value="InterPro"/>
</dbReference>
<evidence type="ECO:0000256" key="3">
    <source>
        <dbReference type="ARBA" id="ARBA00010617"/>
    </source>
</evidence>
<comment type="catalytic activity">
    <reaction evidence="17">
        <text>32-hydroxylanosterol + reduced [NADPH--hemoprotein reductase] + O2 = 32-oxolanosterol + oxidized [NADPH--hemoprotein reductase] + 2 H2O + H(+)</text>
        <dbReference type="Rhea" id="RHEA:75107"/>
        <dbReference type="Rhea" id="RHEA-COMP:11964"/>
        <dbReference type="Rhea" id="RHEA-COMP:11965"/>
        <dbReference type="ChEBI" id="CHEBI:15377"/>
        <dbReference type="ChEBI" id="CHEBI:15378"/>
        <dbReference type="ChEBI" id="CHEBI:15379"/>
        <dbReference type="ChEBI" id="CHEBI:57618"/>
        <dbReference type="ChEBI" id="CHEBI:58210"/>
        <dbReference type="ChEBI" id="CHEBI:166681"/>
        <dbReference type="ChEBI" id="CHEBI:166806"/>
    </reaction>
    <physiologicalReaction direction="left-to-right" evidence="17">
        <dbReference type="Rhea" id="RHEA:75108"/>
    </physiologicalReaction>
</comment>
<evidence type="ECO:0000256" key="6">
    <source>
        <dbReference type="ARBA" id="ARBA00023002"/>
    </source>
</evidence>
<evidence type="ECO:0000256" key="15">
    <source>
        <dbReference type="ARBA" id="ARBA00043106"/>
    </source>
</evidence>
<dbReference type="OrthoDB" id="1055148at2759"/>
<dbReference type="EC" id="1.14.14.154" evidence="11"/>
<dbReference type="GeneID" id="30985492"/>
<dbReference type="PRINTS" id="PR00385">
    <property type="entry name" value="P450"/>
</dbReference>
<evidence type="ECO:0000256" key="20">
    <source>
        <dbReference type="ARBA" id="ARBA00047702"/>
    </source>
</evidence>
<accession>A0A1E4SQ64</accession>